<dbReference type="AlphaFoldDB" id="A0A7R9R0K6"/>
<feature type="non-terminal residue" evidence="2">
    <location>
        <position position="1"/>
    </location>
</feature>
<dbReference type="GO" id="GO:0006572">
    <property type="term" value="P:L-tyrosine catabolic process"/>
    <property type="evidence" value="ECO:0007669"/>
    <property type="project" value="TreeGrafter"/>
</dbReference>
<dbReference type="EMBL" id="OC960197">
    <property type="protein sequence ID" value="CAD7665340.1"/>
    <property type="molecule type" value="Genomic_DNA"/>
</dbReference>
<dbReference type="PANTHER" id="PTHR45744">
    <property type="entry name" value="TYROSINE AMINOTRANSFERASE"/>
    <property type="match status" value="1"/>
</dbReference>
<dbReference type="Proteomes" id="UP000728032">
    <property type="component" value="Unassembled WGS sequence"/>
</dbReference>
<dbReference type="InterPro" id="IPR015424">
    <property type="entry name" value="PyrdxlP-dep_Trfase"/>
</dbReference>
<evidence type="ECO:0000313" key="2">
    <source>
        <dbReference type="EMBL" id="CAD7665340.1"/>
    </source>
</evidence>
<dbReference type="GO" id="GO:0006559">
    <property type="term" value="P:L-phenylalanine catabolic process"/>
    <property type="evidence" value="ECO:0007669"/>
    <property type="project" value="TreeGrafter"/>
</dbReference>
<feature type="non-terminal residue" evidence="2">
    <location>
        <position position="115"/>
    </location>
</feature>
<reference evidence="2" key="1">
    <citation type="submission" date="2020-11" db="EMBL/GenBank/DDBJ databases">
        <authorList>
            <person name="Tran Van P."/>
        </authorList>
    </citation>
    <scope>NUCLEOTIDE SEQUENCE</scope>
</reference>
<dbReference type="GO" id="GO:0004838">
    <property type="term" value="F:L-tyrosine-2-oxoglutarate transaminase activity"/>
    <property type="evidence" value="ECO:0007669"/>
    <property type="project" value="TreeGrafter"/>
</dbReference>
<dbReference type="GO" id="GO:0030170">
    <property type="term" value="F:pyridoxal phosphate binding"/>
    <property type="evidence" value="ECO:0007669"/>
    <property type="project" value="InterPro"/>
</dbReference>
<organism evidence="2">
    <name type="scientific">Oppiella nova</name>
    <dbReference type="NCBI Taxonomy" id="334625"/>
    <lineage>
        <taxon>Eukaryota</taxon>
        <taxon>Metazoa</taxon>
        <taxon>Ecdysozoa</taxon>
        <taxon>Arthropoda</taxon>
        <taxon>Chelicerata</taxon>
        <taxon>Arachnida</taxon>
        <taxon>Acari</taxon>
        <taxon>Acariformes</taxon>
        <taxon>Sarcoptiformes</taxon>
        <taxon>Oribatida</taxon>
        <taxon>Brachypylina</taxon>
        <taxon>Oppioidea</taxon>
        <taxon>Oppiidae</taxon>
        <taxon>Oppiella</taxon>
    </lineage>
</organism>
<dbReference type="PANTHER" id="PTHR45744:SF2">
    <property type="entry name" value="TYROSINE AMINOTRANSFERASE"/>
    <property type="match status" value="1"/>
</dbReference>
<accession>A0A7R9R0K6</accession>
<dbReference type="OrthoDB" id="7042322at2759"/>
<feature type="domain" description="Aminotransferase class I/classII large" evidence="1">
    <location>
        <begin position="4"/>
        <end position="113"/>
    </location>
</feature>
<proteinExistence type="predicted"/>
<protein>
    <recommendedName>
        <fullName evidence="1">Aminotransferase class I/classII large domain-containing protein</fullName>
    </recommendedName>
</protein>
<evidence type="ECO:0000259" key="1">
    <source>
        <dbReference type="Pfam" id="PF00155"/>
    </source>
</evidence>
<gene>
    <name evidence="2" type="ORF">ONB1V03_LOCUS21897</name>
</gene>
<dbReference type="SUPFAM" id="SSF53383">
    <property type="entry name" value="PLP-dependent transferases"/>
    <property type="match status" value="1"/>
</dbReference>
<dbReference type="Gene3D" id="3.90.1150.10">
    <property type="entry name" value="Aspartate Aminotransferase, domain 1"/>
    <property type="match status" value="1"/>
</dbReference>
<evidence type="ECO:0000313" key="3">
    <source>
        <dbReference type="Proteomes" id="UP000728032"/>
    </source>
</evidence>
<dbReference type="Pfam" id="PF00155">
    <property type="entry name" value="Aminotran_1_2"/>
    <property type="match status" value="1"/>
</dbReference>
<dbReference type="EMBL" id="CAJPVJ010045372">
    <property type="protein sequence ID" value="CAG2182476.1"/>
    <property type="molecule type" value="Genomic_DNA"/>
</dbReference>
<name>A0A7R9R0K6_9ACAR</name>
<sequence length="115" mass="13040">IYKIRHGLNNLAQRLIGPNSITQGALPHILQNTPKHFFESTKQFLYENAMLAFKALSQMPGLQPIMPSGAMYLMVRVDMNHFPQFESDLHLVEALVAEESVFCLPGKCFQYPGYV</sequence>
<dbReference type="InterPro" id="IPR004839">
    <property type="entry name" value="Aminotransferase_I/II_large"/>
</dbReference>
<keyword evidence="3" id="KW-1185">Reference proteome</keyword>
<dbReference type="InterPro" id="IPR015422">
    <property type="entry name" value="PyrdxlP-dep_Trfase_small"/>
</dbReference>